<evidence type="ECO:0000256" key="1">
    <source>
        <dbReference type="SAM" id="Phobius"/>
    </source>
</evidence>
<dbReference type="EMBL" id="UFVQ01000003">
    <property type="protein sequence ID" value="STC94844.1"/>
    <property type="molecule type" value="Genomic_DNA"/>
</dbReference>
<protein>
    <submittedName>
        <fullName evidence="2">Uncharacterized protein</fullName>
    </submittedName>
</protein>
<evidence type="ECO:0000313" key="3">
    <source>
        <dbReference type="Proteomes" id="UP000255224"/>
    </source>
</evidence>
<dbReference type="AlphaFoldDB" id="A0A376DU44"/>
<keyword evidence="1" id="KW-0812">Transmembrane</keyword>
<dbReference type="Proteomes" id="UP000255224">
    <property type="component" value="Unassembled WGS sequence"/>
</dbReference>
<organism evidence="2 3">
    <name type="scientific">Chryseobacterium carnipullorum</name>
    <dbReference type="NCBI Taxonomy" id="1124835"/>
    <lineage>
        <taxon>Bacteria</taxon>
        <taxon>Pseudomonadati</taxon>
        <taxon>Bacteroidota</taxon>
        <taxon>Flavobacteriia</taxon>
        <taxon>Flavobacteriales</taxon>
        <taxon>Weeksellaceae</taxon>
        <taxon>Chryseobacterium group</taxon>
        <taxon>Chryseobacterium</taxon>
    </lineage>
</organism>
<proteinExistence type="predicted"/>
<accession>A0A376DU44</accession>
<sequence>MESLGIVIMLVGTNAGLLAIVYELKEIRKSLNSKNRKNENTN</sequence>
<reference evidence="2 3" key="1">
    <citation type="submission" date="2018-06" db="EMBL/GenBank/DDBJ databases">
        <authorList>
            <consortium name="Pathogen Informatics"/>
            <person name="Doyle S."/>
        </authorList>
    </citation>
    <scope>NUCLEOTIDE SEQUENCE [LARGE SCALE GENOMIC DNA]</scope>
    <source>
        <strain evidence="2 3">NCTC13533</strain>
    </source>
</reference>
<keyword evidence="1" id="KW-1133">Transmembrane helix</keyword>
<keyword evidence="1" id="KW-0472">Membrane</keyword>
<evidence type="ECO:0000313" key="2">
    <source>
        <dbReference type="EMBL" id="STC94844.1"/>
    </source>
</evidence>
<gene>
    <name evidence="2" type="ORF">NCTC13533_01694</name>
</gene>
<name>A0A376DU44_CHRCU</name>
<feature type="transmembrane region" description="Helical" evidence="1">
    <location>
        <begin position="6"/>
        <end position="24"/>
    </location>
</feature>